<evidence type="ECO:0000259" key="3">
    <source>
        <dbReference type="Pfam" id="PF17921"/>
    </source>
</evidence>
<dbReference type="GO" id="GO:0003676">
    <property type="term" value="F:nucleic acid binding"/>
    <property type="evidence" value="ECO:0007669"/>
    <property type="project" value="InterPro"/>
</dbReference>
<keyword evidence="5" id="KW-1185">Reference proteome</keyword>
<sequence>MKPSVGGEPTGGPTHVTRSGCATRRSPASTHPRPGSRVGPRLSRHLGPVCHGKPCQGHKAPGNIAPRIIRALKPPHNGPENQALRDTTRKRAKNYVMKEGGLHYICKRRGDNFHLAKVVLSAEEASDIFKEFHSSPIGGHCGWKKTHRAVIDRYYWPGMQEDIKTWVSEPFELVGMDLVGKLTKMASGYQYICVMIDYFSKWPEAYPLRGKRLKRTFQVRQEYIDSLIKREEVCSGLKGQQKVYEEVKTNLEKSQEKTRAKKDHVAMMTTSKWETWYG</sequence>
<dbReference type="Gene3D" id="3.30.420.10">
    <property type="entry name" value="Ribonuclease H-like superfamily/Ribonuclease H"/>
    <property type="match status" value="1"/>
</dbReference>
<comment type="caution">
    <text evidence="4">The sequence shown here is derived from an EMBL/GenBank/DDBJ whole genome shotgun (WGS) entry which is preliminary data.</text>
</comment>
<dbReference type="InterPro" id="IPR012337">
    <property type="entry name" value="RNaseH-like_sf"/>
</dbReference>
<dbReference type="PANTHER" id="PTHR47266">
    <property type="entry name" value="ENDONUCLEASE-RELATED"/>
    <property type="match status" value="1"/>
</dbReference>
<dbReference type="Gene3D" id="1.10.340.70">
    <property type="match status" value="1"/>
</dbReference>
<evidence type="ECO:0000313" key="5">
    <source>
        <dbReference type="Proteomes" id="UP001460270"/>
    </source>
</evidence>
<evidence type="ECO:0000256" key="2">
    <source>
        <dbReference type="SAM" id="MobiDB-lite"/>
    </source>
</evidence>
<proteinExistence type="predicted"/>
<dbReference type="EMBL" id="JBBPFD010000021">
    <property type="protein sequence ID" value="KAK7882280.1"/>
    <property type="molecule type" value="Genomic_DNA"/>
</dbReference>
<dbReference type="InterPro" id="IPR036397">
    <property type="entry name" value="RNaseH_sf"/>
</dbReference>
<evidence type="ECO:0000313" key="4">
    <source>
        <dbReference type="EMBL" id="KAK7882280.1"/>
    </source>
</evidence>
<organism evidence="4 5">
    <name type="scientific">Mugilogobius chulae</name>
    <name type="common">yellowstripe goby</name>
    <dbReference type="NCBI Taxonomy" id="88201"/>
    <lineage>
        <taxon>Eukaryota</taxon>
        <taxon>Metazoa</taxon>
        <taxon>Chordata</taxon>
        <taxon>Craniata</taxon>
        <taxon>Vertebrata</taxon>
        <taxon>Euteleostomi</taxon>
        <taxon>Actinopterygii</taxon>
        <taxon>Neopterygii</taxon>
        <taxon>Teleostei</taxon>
        <taxon>Neoteleostei</taxon>
        <taxon>Acanthomorphata</taxon>
        <taxon>Gobiaria</taxon>
        <taxon>Gobiiformes</taxon>
        <taxon>Gobioidei</taxon>
        <taxon>Gobiidae</taxon>
        <taxon>Gobionellinae</taxon>
        <taxon>Mugilogobius</taxon>
    </lineage>
</organism>
<dbReference type="InterPro" id="IPR052160">
    <property type="entry name" value="Gypsy_RT_Integrase-like"/>
</dbReference>
<protein>
    <recommendedName>
        <fullName evidence="1">Gypsy retrotransposon integrase-like protein 1</fullName>
    </recommendedName>
</protein>
<dbReference type="InterPro" id="IPR041588">
    <property type="entry name" value="Integrase_H2C2"/>
</dbReference>
<dbReference type="Pfam" id="PF17921">
    <property type="entry name" value="Integrase_H2C2"/>
    <property type="match status" value="1"/>
</dbReference>
<dbReference type="Proteomes" id="UP001460270">
    <property type="component" value="Unassembled WGS sequence"/>
</dbReference>
<name>A0AAW0MRX6_9GOBI</name>
<reference evidence="5" key="1">
    <citation type="submission" date="2024-04" db="EMBL/GenBank/DDBJ databases">
        <title>Salinicola lusitanus LLJ914,a marine bacterium isolated from the Okinawa Trough.</title>
        <authorList>
            <person name="Li J."/>
        </authorList>
    </citation>
    <scope>NUCLEOTIDE SEQUENCE [LARGE SCALE GENOMIC DNA]</scope>
</reference>
<dbReference type="AlphaFoldDB" id="A0AAW0MRX6"/>
<accession>A0AAW0MRX6</accession>
<feature type="domain" description="Integrase zinc-binding" evidence="3">
    <location>
        <begin position="123"/>
        <end position="168"/>
    </location>
</feature>
<evidence type="ECO:0000256" key="1">
    <source>
        <dbReference type="ARBA" id="ARBA00039658"/>
    </source>
</evidence>
<dbReference type="FunFam" id="1.10.340.70:FF:000001">
    <property type="entry name" value="Retrovirus-related Pol polyprotein from transposon gypsy-like Protein"/>
    <property type="match status" value="1"/>
</dbReference>
<dbReference type="SUPFAM" id="SSF53098">
    <property type="entry name" value="Ribonuclease H-like"/>
    <property type="match status" value="1"/>
</dbReference>
<feature type="region of interest" description="Disordered" evidence="2">
    <location>
        <begin position="1"/>
        <end position="45"/>
    </location>
</feature>
<gene>
    <name evidence="4" type="ORF">WMY93_028454</name>
</gene>